<comment type="subcellular location">
    <subcellularLocation>
        <location evidence="1">Mitochondrion inner membrane</location>
        <topology evidence="1">Multi-pass membrane protein</topology>
    </subcellularLocation>
</comment>
<keyword evidence="6" id="KW-0999">Mitochondrion inner membrane</keyword>
<reference evidence="12" key="2">
    <citation type="submission" date="2025-09" db="UniProtKB">
        <authorList>
            <consortium name="Ensembl"/>
        </authorList>
    </citation>
    <scope>IDENTIFICATION</scope>
</reference>
<keyword evidence="3 11" id="KW-0813">Transport</keyword>
<evidence type="ECO:0000256" key="3">
    <source>
        <dbReference type="ARBA" id="ARBA00022448"/>
    </source>
</evidence>
<evidence type="ECO:0000313" key="13">
    <source>
        <dbReference type="Proteomes" id="UP000694380"/>
    </source>
</evidence>
<dbReference type="PANTHER" id="PTHR46131">
    <property type="entry name" value="SD08549P"/>
    <property type="match status" value="1"/>
</dbReference>
<accession>A0A8C3F3Y4</accession>
<reference evidence="12" key="1">
    <citation type="submission" date="2025-08" db="UniProtKB">
        <authorList>
            <consortium name="Ensembl"/>
        </authorList>
    </citation>
    <scope>IDENTIFICATION</scope>
</reference>
<proteinExistence type="inferred from homology"/>
<dbReference type="GeneTree" id="ENSGT00940000161713"/>
<keyword evidence="13" id="KW-1185">Reference proteome</keyword>
<dbReference type="SUPFAM" id="SSF103506">
    <property type="entry name" value="Mitochondrial carrier"/>
    <property type="match status" value="1"/>
</dbReference>
<keyword evidence="8" id="KW-0496">Mitochondrion</keyword>
<keyword evidence="7" id="KW-1133">Transmembrane helix</keyword>
<dbReference type="AlphaFoldDB" id="A0A8C3F3Y4"/>
<dbReference type="Pfam" id="PF00153">
    <property type="entry name" value="Mito_carr"/>
    <property type="match status" value="3"/>
</dbReference>
<gene>
    <name evidence="12" type="primary">SLC25A53</name>
</gene>
<sequence length="334" mass="37721">MTQTHLPHNLLTNSYGFFFYPILVTKGEGLRMGDKARMQHGDPEGREEEERRWSSRSYNVGAVSSFLSTLVTFPIYKTIFRQQIHAFSIQEAIQQLRQEGMRRFYRGLFPPLLSKTLQGTLLFGTHDSLLLLLTSNPSEPCTLGERWTAGFLSGLVEALVLNPFERVQNVLQDGRKDARFPNTRSILREFNSYGLKERLVVGYYRGLSPVLLRNSLGSALYFSFKDPLRDGLAMRGLPSWLPALVSGSVNGTVTCLALYPLSVLIANMQSQVVGRDLLSLWQSVWSVWESHGRKLTLLYRGGSLLVLRSCLTWGLTTAIHDFLKENTGQKSLVE</sequence>
<dbReference type="InterPro" id="IPR052465">
    <property type="entry name" value="Mito_NAD+_Carrier"/>
</dbReference>
<feature type="repeat" description="Solcar" evidence="10">
    <location>
        <begin position="52"/>
        <end position="132"/>
    </location>
</feature>
<dbReference type="PANTHER" id="PTHR46131:SF5">
    <property type="entry name" value="SOLUTE CARRIER FAMILY 25 MEMBER 53"/>
    <property type="match status" value="1"/>
</dbReference>
<dbReference type="Gene3D" id="1.50.40.10">
    <property type="entry name" value="Mitochondrial carrier domain"/>
    <property type="match status" value="1"/>
</dbReference>
<dbReference type="GO" id="GO:0051724">
    <property type="term" value="F:NAD transmembrane transporter activity"/>
    <property type="evidence" value="ECO:0007669"/>
    <property type="project" value="TreeGrafter"/>
</dbReference>
<evidence type="ECO:0000313" key="12">
    <source>
        <dbReference type="Ensembl" id="ENSCPBP00000001913.1"/>
    </source>
</evidence>
<keyword evidence="9 10" id="KW-0472">Membrane</keyword>
<protein>
    <submittedName>
        <fullName evidence="12">Solute carrier family 25 member 53</fullName>
    </submittedName>
</protein>
<evidence type="ECO:0000256" key="7">
    <source>
        <dbReference type="ARBA" id="ARBA00022989"/>
    </source>
</evidence>
<dbReference type="PROSITE" id="PS50920">
    <property type="entry name" value="SOLCAR"/>
    <property type="match status" value="2"/>
</dbReference>
<keyword evidence="5" id="KW-0677">Repeat</keyword>
<name>A0A8C3F3Y4_CHRPI</name>
<evidence type="ECO:0000256" key="6">
    <source>
        <dbReference type="ARBA" id="ARBA00022792"/>
    </source>
</evidence>
<organism evidence="12 13">
    <name type="scientific">Chrysemys picta bellii</name>
    <name type="common">Western painted turtle</name>
    <name type="synonym">Emys bellii</name>
    <dbReference type="NCBI Taxonomy" id="8478"/>
    <lineage>
        <taxon>Eukaryota</taxon>
        <taxon>Metazoa</taxon>
        <taxon>Chordata</taxon>
        <taxon>Craniata</taxon>
        <taxon>Vertebrata</taxon>
        <taxon>Euteleostomi</taxon>
        <taxon>Archelosauria</taxon>
        <taxon>Testudinata</taxon>
        <taxon>Testudines</taxon>
        <taxon>Cryptodira</taxon>
        <taxon>Durocryptodira</taxon>
        <taxon>Testudinoidea</taxon>
        <taxon>Emydidae</taxon>
        <taxon>Chrysemys</taxon>
    </lineage>
</organism>
<evidence type="ECO:0000256" key="10">
    <source>
        <dbReference type="PROSITE-ProRule" id="PRU00282"/>
    </source>
</evidence>
<dbReference type="Proteomes" id="UP000694380">
    <property type="component" value="Unplaced"/>
</dbReference>
<evidence type="ECO:0000256" key="1">
    <source>
        <dbReference type="ARBA" id="ARBA00004448"/>
    </source>
</evidence>
<evidence type="ECO:0000256" key="4">
    <source>
        <dbReference type="ARBA" id="ARBA00022692"/>
    </source>
</evidence>
<comment type="similarity">
    <text evidence="2 11">Belongs to the mitochondrial carrier (TC 2.A.29) family.</text>
</comment>
<evidence type="ECO:0000256" key="5">
    <source>
        <dbReference type="ARBA" id="ARBA00022737"/>
    </source>
</evidence>
<dbReference type="InterPro" id="IPR023395">
    <property type="entry name" value="MCP_dom_sf"/>
</dbReference>
<dbReference type="Ensembl" id="ENSCPBT00000002354.1">
    <property type="protein sequence ID" value="ENSCPBP00000001913.1"/>
    <property type="gene ID" value="ENSCPBG00000001556.1"/>
</dbReference>
<dbReference type="OMA" id="LGYYRAF"/>
<dbReference type="InterPro" id="IPR018108">
    <property type="entry name" value="MCP_transmembrane"/>
</dbReference>
<evidence type="ECO:0000256" key="8">
    <source>
        <dbReference type="ARBA" id="ARBA00023128"/>
    </source>
</evidence>
<evidence type="ECO:0000256" key="2">
    <source>
        <dbReference type="ARBA" id="ARBA00006375"/>
    </source>
</evidence>
<keyword evidence="4 10" id="KW-0812">Transmembrane</keyword>
<evidence type="ECO:0000256" key="11">
    <source>
        <dbReference type="RuleBase" id="RU000488"/>
    </source>
</evidence>
<feature type="repeat" description="Solcar" evidence="10">
    <location>
        <begin position="141"/>
        <end position="231"/>
    </location>
</feature>
<dbReference type="GO" id="GO:0005743">
    <property type="term" value="C:mitochondrial inner membrane"/>
    <property type="evidence" value="ECO:0007669"/>
    <property type="project" value="UniProtKB-SubCell"/>
</dbReference>
<evidence type="ECO:0000256" key="9">
    <source>
        <dbReference type="ARBA" id="ARBA00023136"/>
    </source>
</evidence>